<dbReference type="AlphaFoldDB" id="A0A7W5CGR2"/>
<feature type="transmembrane region" description="Helical" evidence="2">
    <location>
        <begin position="385"/>
        <end position="404"/>
    </location>
</feature>
<keyword evidence="2" id="KW-1133">Transmembrane helix</keyword>
<name>A0A7W5CGR2_9MICO</name>
<feature type="transmembrane region" description="Helical" evidence="2">
    <location>
        <begin position="87"/>
        <end position="111"/>
    </location>
</feature>
<protein>
    <recommendedName>
        <fullName evidence="5">O-antigen ligase</fullName>
    </recommendedName>
</protein>
<evidence type="ECO:0000313" key="4">
    <source>
        <dbReference type="Proteomes" id="UP000543579"/>
    </source>
</evidence>
<comment type="caution">
    <text evidence="3">The sequence shown here is derived from an EMBL/GenBank/DDBJ whole genome shotgun (WGS) entry which is preliminary data.</text>
</comment>
<evidence type="ECO:0008006" key="5">
    <source>
        <dbReference type="Google" id="ProtNLM"/>
    </source>
</evidence>
<keyword evidence="2" id="KW-0472">Membrane</keyword>
<evidence type="ECO:0000313" key="3">
    <source>
        <dbReference type="EMBL" id="MBB3157381.1"/>
    </source>
</evidence>
<keyword evidence="2" id="KW-0812">Transmembrane</keyword>
<gene>
    <name evidence="3" type="ORF">FHS07_001065</name>
</gene>
<feature type="transmembrane region" description="Helical" evidence="2">
    <location>
        <begin position="143"/>
        <end position="163"/>
    </location>
</feature>
<proteinExistence type="predicted"/>
<feature type="transmembrane region" description="Helical" evidence="2">
    <location>
        <begin position="59"/>
        <end position="80"/>
    </location>
</feature>
<feature type="transmembrane region" description="Helical" evidence="2">
    <location>
        <begin position="410"/>
        <end position="428"/>
    </location>
</feature>
<sequence>MTAATTVVQAGRAALGARVMSAIAPHGWSRLGVLWLGILLLAFVLPANGVTSAFLQGSAATAFGAIKDALLLGLFILVILTGRIRRVPVPIVVIVLMIVSLGLVSGAWTSSFTQAAYGWRNDFLPFLALIVTPAVLDRRHVPILATVFVVVAQIAAITTIVTWSQGLKWLFTLGVFPVPEGEPFPSSLFVAGSIVPRGFSPYTAPNESAAVATMMLAVLWTRPRWPLWLKAGLTVLPLVAIYLTQSRSGYLGLALLAAALVSWAIFRARPEMTWAFLTIMAAAGIAGITLYLFIDKVVSHIADPSLIGHSDSLLENIPFLITHPFGYGLGMVGPRALNYSSDAILVESFFLLLAIESGILVMLLFGVLLVYLFQGGVRARTLDGFLPAAVIAASVVSFTVLPTLQEGPVAYTLWILCGMGVVAARAGGPSRPVARSAIERVDGPSTPMPTAPETGAATPDGAPSRRRRALAGASGEGDDGRRGSRRSLRGAGDDGA</sequence>
<reference evidence="3 4" key="1">
    <citation type="submission" date="2020-08" db="EMBL/GenBank/DDBJ databases">
        <title>Genomic Encyclopedia of Type Strains, Phase III (KMG-III): the genomes of soil and plant-associated and newly described type strains.</title>
        <authorList>
            <person name="Whitman W."/>
        </authorList>
    </citation>
    <scope>NUCLEOTIDE SEQUENCE [LARGE SCALE GENOMIC DNA]</scope>
    <source>
        <strain evidence="3 4">CECT 8356</strain>
    </source>
</reference>
<organism evidence="3 4">
    <name type="scientific">Microbacterium proteolyticum</name>
    <dbReference type="NCBI Taxonomy" id="1572644"/>
    <lineage>
        <taxon>Bacteria</taxon>
        <taxon>Bacillati</taxon>
        <taxon>Actinomycetota</taxon>
        <taxon>Actinomycetes</taxon>
        <taxon>Micrococcales</taxon>
        <taxon>Microbacteriaceae</taxon>
        <taxon>Microbacterium</taxon>
    </lineage>
</organism>
<feature type="transmembrane region" description="Helical" evidence="2">
    <location>
        <begin position="249"/>
        <end position="266"/>
    </location>
</feature>
<feature type="transmembrane region" description="Helical" evidence="2">
    <location>
        <begin position="349"/>
        <end position="373"/>
    </location>
</feature>
<accession>A0A7W5CGR2</accession>
<dbReference type="EMBL" id="JACHXY010000001">
    <property type="protein sequence ID" value="MBB3157381.1"/>
    <property type="molecule type" value="Genomic_DNA"/>
</dbReference>
<dbReference type="PANTHER" id="PTHR37422:SF13">
    <property type="entry name" value="LIPOPOLYSACCHARIDE BIOSYNTHESIS PROTEIN PA4999-RELATED"/>
    <property type="match status" value="1"/>
</dbReference>
<dbReference type="RefSeq" id="WP_183418803.1">
    <property type="nucleotide sequence ID" value="NZ_JACHXY010000001.1"/>
</dbReference>
<feature type="transmembrane region" description="Helical" evidence="2">
    <location>
        <begin position="227"/>
        <end position="243"/>
    </location>
</feature>
<feature type="transmembrane region" description="Helical" evidence="2">
    <location>
        <begin position="273"/>
        <end position="294"/>
    </location>
</feature>
<feature type="transmembrane region" description="Helical" evidence="2">
    <location>
        <begin position="28"/>
        <end position="47"/>
    </location>
</feature>
<dbReference type="PANTHER" id="PTHR37422">
    <property type="entry name" value="TEICHURONIC ACID BIOSYNTHESIS PROTEIN TUAE"/>
    <property type="match status" value="1"/>
</dbReference>
<feature type="region of interest" description="Disordered" evidence="1">
    <location>
        <begin position="438"/>
        <end position="496"/>
    </location>
</feature>
<evidence type="ECO:0000256" key="1">
    <source>
        <dbReference type="SAM" id="MobiDB-lite"/>
    </source>
</evidence>
<evidence type="ECO:0000256" key="2">
    <source>
        <dbReference type="SAM" id="Phobius"/>
    </source>
</evidence>
<dbReference type="Proteomes" id="UP000543579">
    <property type="component" value="Unassembled WGS sequence"/>
</dbReference>
<dbReference type="InterPro" id="IPR051533">
    <property type="entry name" value="WaaL-like"/>
</dbReference>